<name>A0A5C3L6Z0_COPMA</name>
<evidence type="ECO:0000256" key="1">
    <source>
        <dbReference type="SAM" id="MobiDB-lite"/>
    </source>
</evidence>
<feature type="region of interest" description="Disordered" evidence="1">
    <location>
        <begin position="157"/>
        <end position="188"/>
    </location>
</feature>
<feature type="chain" id="PRO_5022830727" description="Carbohydrate-binding module family 19 domain-containing protein" evidence="2">
    <location>
        <begin position="20"/>
        <end position="244"/>
    </location>
</feature>
<gene>
    <name evidence="3" type="ORF">FA15DRAFT_691802</name>
</gene>
<evidence type="ECO:0000256" key="2">
    <source>
        <dbReference type="SAM" id="SignalP"/>
    </source>
</evidence>
<sequence>MQFITSLFVAFSAAGLVVSAPVGSTNSTSTPEGSTNSTLDQATLLANGNLAQEYNKIYLTFNSSVACNASTFEFACVANSIAKCVDGAWDTLREPCGTDAQCFALPLLDQQGAGLECTTPANALAVFEGSGVSGGVLGEAGGTNGTATESGRISALPTATASDDGSASNTISAPAETSSAPAEVTDSASRGGVATVTLTVTLAGESTATETIDRASASAILEGASRSGLVATAGPRPTGASALA</sequence>
<feature type="region of interest" description="Disordered" evidence="1">
    <location>
        <begin position="225"/>
        <end position="244"/>
    </location>
</feature>
<dbReference type="STRING" id="230819.A0A5C3L6Z0"/>
<organism evidence="3 4">
    <name type="scientific">Coprinopsis marcescibilis</name>
    <name type="common">Agaric fungus</name>
    <name type="synonym">Psathyrella marcescibilis</name>
    <dbReference type="NCBI Taxonomy" id="230819"/>
    <lineage>
        <taxon>Eukaryota</taxon>
        <taxon>Fungi</taxon>
        <taxon>Dikarya</taxon>
        <taxon>Basidiomycota</taxon>
        <taxon>Agaricomycotina</taxon>
        <taxon>Agaricomycetes</taxon>
        <taxon>Agaricomycetidae</taxon>
        <taxon>Agaricales</taxon>
        <taxon>Agaricineae</taxon>
        <taxon>Psathyrellaceae</taxon>
        <taxon>Coprinopsis</taxon>
    </lineage>
</organism>
<keyword evidence="4" id="KW-1185">Reference proteome</keyword>
<dbReference type="Proteomes" id="UP000307440">
    <property type="component" value="Unassembled WGS sequence"/>
</dbReference>
<accession>A0A5C3L6Z0</accession>
<dbReference type="EMBL" id="ML210155">
    <property type="protein sequence ID" value="TFK28557.1"/>
    <property type="molecule type" value="Genomic_DNA"/>
</dbReference>
<keyword evidence="2" id="KW-0732">Signal</keyword>
<dbReference type="OrthoDB" id="2802667at2759"/>
<protein>
    <recommendedName>
        <fullName evidence="5">Carbohydrate-binding module family 19 domain-containing protein</fullName>
    </recommendedName>
</protein>
<feature type="compositionally biased region" description="Polar residues" evidence="1">
    <location>
        <begin position="157"/>
        <end position="171"/>
    </location>
</feature>
<evidence type="ECO:0008006" key="5">
    <source>
        <dbReference type="Google" id="ProtNLM"/>
    </source>
</evidence>
<dbReference type="AlphaFoldDB" id="A0A5C3L6Z0"/>
<feature type="compositionally biased region" description="Low complexity" evidence="1">
    <location>
        <begin position="172"/>
        <end position="183"/>
    </location>
</feature>
<reference evidence="3 4" key="1">
    <citation type="journal article" date="2019" name="Nat. Ecol. Evol.">
        <title>Megaphylogeny resolves global patterns of mushroom evolution.</title>
        <authorList>
            <person name="Varga T."/>
            <person name="Krizsan K."/>
            <person name="Foldi C."/>
            <person name="Dima B."/>
            <person name="Sanchez-Garcia M."/>
            <person name="Sanchez-Ramirez S."/>
            <person name="Szollosi G.J."/>
            <person name="Szarkandi J.G."/>
            <person name="Papp V."/>
            <person name="Albert L."/>
            <person name="Andreopoulos W."/>
            <person name="Angelini C."/>
            <person name="Antonin V."/>
            <person name="Barry K.W."/>
            <person name="Bougher N.L."/>
            <person name="Buchanan P."/>
            <person name="Buyck B."/>
            <person name="Bense V."/>
            <person name="Catcheside P."/>
            <person name="Chovatia M."/>
            <person name="Cooper J."/>
            <person name="Damon W."/>
            <person name="Desjardin D."/>
            <person name="Finy P."/>
            <person name="Geml J."/>
            <person name="Haridas S."/>
            <person name="Hughes K."/>
            <person name="Justo A."/>
            <person name="Karasinski D."/>
            <person name="Kautmanova I."/>
            <person name="Kiss B."/>
            <person name="Kocsube S."/>
            <person name="Kotiranta H."/>
            <person name="LaButti K.M."/>
            <person name="Lechner B.E."/>
            <person name="Liimatainen K."/>
            <person name="Lipzen A."/>
            <person name="Lukacs Z."/>
            <person name="Mihaltcheva S."/>
            <person name="Morgado L.N."/>
            <person name="Niskanen T."/>
            <person name="Noordeloos M.E."/>
            <person name="Ohm R.A."/>
            <person name="Ortiz-Santana B."/>
            <person name="Ovrebo C."/>
            <person name="Racz N."/>
            <person name="Riley R."/>
            <person name="Savchenko A."/>
            <person name="Shiryaev A."/>
            <person name="Soop K."/>
            <person name="Spirin V."/>
            <person name="Szebenyi C."/>
            <person name="Tomsovsky M."/>
            <person name="Tulloss R.E."/>
            <person name="Uehling J."/>
            <person name="Grigoriev I.V."/>
            <person name="Vagvolgyi C."/>
            <person name="Papp T."/>
            <person name="Martin F.M."/>
            <person name="Miettinen O."/>
            <person name="Hibbett D.S."/>
            <person name="Nagy L.G."/>
        </authorList>
    </citation>
    <scope>NUCLEOTIDE SEQUENCE [LARGE SCALE GENOMIC DNA]</scope>
    <source>
        <strain evidence="3 4">CBS 121175</strain>
    </source>
</reference>
<evidence type="ECO:0000313" key="4">
    <source>
        <dbReference type="Proteomes" id="UP000307440"/>
    </source>
</evidence>
<feature type="signal peptide" evidence="2">
    <location>
        <begin position="1"/>
        <end position="19"/>
    </location>
</feature>
<evidence type="ECO:0000313" key="3">
    <source>
        <dbReference type="EMBL" id="TFK28557.1"/>
    </source>
</evidence>
<proteinExistence type="predicted"/>